<dbReference type="AlphaFoldDB" id="A0A3M7SEH6"/>
<sequence>MSFSFLNKVRNNRKLACVFLTNGTDNYLRQTDEFIDCFNNLNIEHGFVTLSQKNKPLLSFKDLTVTKKFGWRCTYPNCSSTCETNGCIVGSSCDRPQKTMICQIKNINYKQILASEKIVLARTGVRHTRKPEVRFLVNQQASAHASRD</sequence>
<evidence type="ECO:0000313" key="2">
    <source>
        <dbReference type="Proteomes" id="UP000276133"/>
    </source>
</evidence>
<gene>
    <name evidence="1" type="ORF">BpHYR1_044046</name>
</gene>
<name>A0A3M7SEH6_BRAPC</name>
<keyword evidence="2" id="KW-1185">Reference proteome</keyword>
<proteinExistence type="predicted"/>
<dbReference type="Proteomes" id="UP000276133">
    <property type="component" value="Unassembled WGS sequence"/>
</dbReference>
<dbReference type="EMBL" id="REGN01001528">
    <property type="protein sequence ID" value="RNA34065.1"/>
    <property type="molecule type" value="Genomic_DNA"/>
</dbReference>
<reference evidence="1 2" key="1">
    <citation type="journal article" date="2018" name="Sci. Rep.">
        <title>Genomic signatures of local adaptation to the degree of environmental predictability in rotifers.</title>
        <authorList>
            <person name="Franch-Gras L."/>
            <person name="Hahn C."/>
            <person name="Garcia-Roger E.M."/>
            <person name="Carmona M.J."/>
            <person name="Serra M."/>
            <person name="Gomez A."/>
        </authorList>
    </citation>
    <scope>NUCLEOTIDE SEQUENCE [LARGE SCALE GENOMIC DNA]</scope>
    <source>
        <strain evidence="1">HYR1</strain>
    </source>
</reference>
<protein>
    <submittedName>
        <fullName evidence="1">Uncharacterized protein</fullName>
    </submittedName>
</protein>
<comment type="caution">
    <text evidence="1">The sequence shown here is derived from an EMBL/GenBank/DDBJ whole genome shotgun (WGS) entry which is preliminary data.</text>
</comment>
<evidence type="ECO:0000313" key="1">
    <source>
        <dbReference type="EMBL" id="RNA34065.1"/>
    </source>
</evidence>
<accession>A0A3M7SEH6</accession>
<organism evidence="1 2">
    <name type="scientific">Brachionus plicatilis</name>
    <name type="common">Marine rotifer</name>
    <name type="synonym">Brachionus muelleri</name>
    <dbReference type="NCBI Taxonomy" id="10195"/>
    <lineage>
        <taxon>Eukaryota</taxon>
        <taxon>Metazoa</taxon>
        <taxon>Spiralia</taxon>
        <taxon>Gnathifera</taxon>
        <taxon>Rotifera</taxon>
        <taxon>Eurotatoria</taxon>
        <taxon>Monogononta</taxon>
        <taxon>Pseudotrocha</taxon>
        <taxon>Ploima</taxon>
        <taxon>Brachionidae</taxon>
        <taxon>Brachionus</taxon>
    </lineage>
</organism>